<organism evidence="1">
    <name type="scientific">marine sediment metagenome</name>
    <dbReference type="NCBI Taxonomy" id="412755"/>
    <lineage>
        <taxon>unclassified sequences</taxon>
        <taxon>metagenomes</taxon>
        <taxon>ecological metagenomes</taxon>
    </lineage>
</organism>
<dbReference type="AlphaFoldDB" id="A0A0F9SSX0"/>
<protein>
    <submittedName>
        <fullName evidence="1">Uncharacterized protein</fullName>
    </submittedName>
</protein>
<comment type="caution">
    <text evidence="1">The sequence shown here is derived from an EMBL/GenBank/DDBJ whole genome shotgun (WGS) entry which is preliminary data.</text>
</comment>
<sequence length="133" mass="15650">MHKSNQEKHIIKWHGRDVNIHITQSITQVTDHVGEYHMHAHVWFNVDGSYFNNLISEKADVDMPPEKLREKVFVKAIENLESSIRHSACGLEVKEVEQCINNVRKDQDKWLENTKRKQDIANWLETMMDKDNG</sequence>
<dbReference type="EMBL" id="LAZR01000519">
    <property type="protein sequence ID" value="KKN65662.1"/>
    <property type="molecule type" value="Genomic_DNA"/>
</dbReference>
<accession>A0A0F9SSX0</accession>
<name>A0A0F9SSX0_9ZZZZ</name>
<evidence type="ECO:0000313" key="1">
    <source>
        <dbReference type="EMBL" id="KKN65662.1"/>
    </source>
</evidence>
<gene>
    <name evidence="1" type="ORF">LCGC14_0479780</name>
</gene>
<proteinExistence type="predicted"/>
<reference evidence="1" key="1">
    <citation type="journal article" date="2015" name="Nature">
        <title>Complex archaea that bridge the gap between prokaryotes and eukaryotes.</title>
        <authorList>
            <person name="Spang A."/>
            <person name="Saw J.H."/>
            <person name="Jorgensen S.L."/>
            <person name="Zaremba-Niedzwiedzka K."/>
            <person name="Martijn J."/>
            <person name="Lind A.E."/>
            <person name="van Eijk R."/>
            <person name="Schleper C."/>
            <person name="Guy L."/>
            <person name="Ettema T.J."/>
        </authorList>
    </citation>
    <scope>NUCLEOTIDE SEQUENCE</scope>
</reference>